<reference evidence="1 2" key="1">
    <citation type="submission" date="2024-03" db="EMBL/GenBank/DDBJ databases">
        <authorList>
            <person name="Gkanogiannis A."/>
            <person name="Becerra Lopez-Lavalle L."/>
        </authorList>
    </citation>
    <scope>NUCLEOTIDE SEQUENCE [LARGE SCALE GENOMIC DNA]</scope>
</reference>
<keyword evidence="2" id="KW-1185">Reference proteome</keyword>
<accession>A0ABP0Z6Z1</accession>
<protein>
    <submittedName>
        <fullName evidence="1">Uncharacterized protein</fullName>
    </submittedName>
</protein>
<feature type="non-terminal residue" evidence="1">
    <location>
        <position position="58"/>
    </location>
</feature>
<name>A0ABP0Z6Z1_9ROSI</name>
<dbReference type="Proteomes" id="UP001642487">
    <property type="component" value="Chromosome 8"/>
</dbReference>
<evidence type="ECO:0000313" key="1">
    <source>
        <dbReference type="EMBL" id="CAK9327882.1"/>
    </source>
</evidence>
<gene>
    <name evidence="1" type="ORF">CITCOLO1_LOCUS20276</name>
</gene>
<organism evidence="1 2">
    <name type="scientific">Citrullus colocynthis</name>
    <name type="common">colocynth</name>
    <dbReference type="NCBI Taxonomy" id="252529"/>
    <lineage>
        <taxon>Eukaryota</taxon>
        <taxon>Viridiplantae</taxon>
        <taxon>Streptophyta</taxon>
        <taxon>Embryophyta</taxon>
        <taxon>Tracheophyta</taxon>
        <taxon>Spermatophyta</taxon>
        <taxon>Magnoliopsida</taxon>
        <taxon>eudicotyledons</taxon>
        <taxon>Gunneridae</taxon>
        <taxon>Pentapetalae</taxon>
        <taxon>rosids</taxon>
        <taxon>fabids</taxon>
        <taxon>Cucurbitales</taxon>
        <taxon>Cucurbitaceae</taxon>
        <taxon>Benincaseae</taxon>
        <taxon>Citrullus</taxon>
    </lineage>
</organism>
<dbReference type="EMBL" id="OZ021742">
    <property type="protein sequence ID" value="CAK9327882.1"/>
    <property type="molecule type" value="Genomic_DNA"/>
</dbReference>
<proteinExistence type="predicted"/>
<evidence type="ECO:0000313" key="2">
    <source>
        <dbReference type="Proteomes" id="UP001642487"/>
    </source>
</evidence>
<sequence>MAHVVKPRIASRSNCIVACSRQISLKCNLISQDLTKAQLHLARSDQRGAQSHHCSLDP</sequence>